<keyword evidence="7" id="KW-1133">Transmembrane helix</keyword>
<evidence type="ECO:0000256" key="1">
    <source>
        <dbReference type="ARBA" id="ARBA00004337"/>
    </source>
</evidence>
<reference evidence="16" key="1">
    <citation type="submission" date="2025-08" db="UniProtKB">
        <authorList>
            <consortium name="RefSeq"/>
        </authorList>
    </citation>
    <scope>IDENTIFICATION</scope>
</reference>
<evidence type="ECO:0000256" key="6">
    <source>
        <dbReference type="ARBA" id="ARBA00022753"/>
    </source>
</evidence>
<dbReference type="GO" id="GO:0005886">
    <property type="term" value="C:plasma membrane"/>
    <property type="evidence" value="ECO:0007669"/>
    <property type="project" value="UniProtKB-SubCell"/>
</dbReference>
<keyword evidence="6" id="KW-0967">Endosome</keyword>
<evidence type="ECO:0000259" key="14">
    <source>
        <dbReference type="Pfam" id="PF21381"/>
    </source>
</evidence>
<dbReference type="GeneID" id="105898696"/>
<evidence type="ECO:0000256" key="12">
    <source>
        <dbReference type="ARBA" id="ARBA00036634"/>
    </source>
</evidence>
<evidence type="ECO:0000256" key="11">
    <source>
        <dbReference type="ARBA" id="ARBA00023303"/>
    </source>
</evidence>
<evidence type="ECO:0000256" key="9">
    <source>
        <dbReference type="ARBA" id="ARBA00023136"/>
    </source>
</evidence>
<sequence>MAMASSDYNRCIPDGNVTENDRLLTSVTCYGSNDCKGRPQTGQRPADLEGSLLQQQLEHEEEELRRKMKYFFMSPCDKYHAKGRKPYKLLLQILKIVIVTVQLVLFGLSNQMVVTFKDENTEAFRHLFLKDFQDDPDTPLAVHTQSDVYSHIIHAIDQYLALTDTSVGRYAYVLGVGVNGSALTLCQHYYKKGHIDPVNDTYDIDPRIMTDCIGVNPPPDPTATLTEDYRNFTLKFHKLINVTIDFQLKAINLQTIINNEIPDCYTFCITILLDNQAHSGRIKISLQNRATIKECRDPNVSGHGGHGDNYARVAFDIIVAVVCVLSLVLCGRSILRGVLLQHECVQFFRQRLGRSVCWGDRMEFINGWYLLLIVSDVFTIIGSFIKIGIESKVIASYDLCGILLGTSTLLVWVGVIRYLSFFQKYNILIVTLRAAFPNVIRFSCCAAAIYMGYCFCGWIVLGPYHVKFRSLSTVSECLFSLINGDDMFATFAELEHSSALVWVFSQVYLYTFISLFIYMVLSLFIALITGAYDTIMQQAQDPTHVTELHAFIAQCTDTPSSGKFRGPEATSCSLFCCIDQ</sequence>
<protein>
    <submittedName>
        <fullName evidence="16">Mucolipin-1b</fullName>
    </submittedName>
</protein>
<keyword evidence="8" id="KW-0406">Ion transport</keyword>
<dbReference type="PANTHER" id="PTHR12127:SF20">
    <property type="entry name" value="MUCOLIPIN-1"/>
    <property type="match status" value="1"/>
</dbReference>
<feature type="domain" description="Mucolipin extracytosolic" evidence="14">
    <location>
        <begin position="113"/>
        <end position="296"/>
    </location>
</feature>
<dbReference type="InterPro" id="IPR049134">
    <property type="entry name" value="MCLN_ECD"/>
</dbReference>
<dbReference type="GO" id="GO:0001895">
    <property type="term" value="P:retina homeostasis"/>
    <property type="evidence" value="ECO:0007669"/>
    <property type="project" value="Ensembl"/>
</dbReference>
<keyword evidence="5" id="KW-0812">Transmembrane</keyword>
<feature type="domain" description="Polycystin cation channel PKD1/PKD2" evidence="13">
    <location>
        <begin position="398"/>
        <end position="535"/>
    </location>
</feature>
<name>A0A6P8FYR3_CLUHA</name>
<keyword evidence="10" id="KW-1015">Disulfide bond</keyword>
<evidence type="ECO:0000256" key="8">
    <source>
        <dbReference type="ARBA" id="ARBA00023065"/>
    </source>
</evidence>
<dbReference type="AlphaFoldDB" id="A0A6P8FYR3"/>
<evidence type="ECO:0000256" key="2">
    <source>
        <dbReference type="ARBA" id="ARBA00004651"/>
    </source>
</evidence>
<dbReference type="GO" id="GO:0010008">
    <property type="term" value="C:endosome membrane"/>
    <property type="evidence" value="ECO:0007669"/>
    <property type="project" value="UniProtKB-SubCell"/>
</dbReference>
<dbReference type="GO" id="GO:0035675">
    <property type="term" value="P:neuromast hair cell development"/>
    <property type="evidence" value="ECO:0007669"/>
    <property type="project" value="Ensembl"/>
</dbReference>
<dbReference type="PANTHER" id="PTHR12127">
    <property type="entry name" value="MUCOLIPIN"/>
    <property type="match status" value="1"/>
</dbReference>
<dbReference type="KEGG" id="char:105898696"/>
<evidence type="ECO:0000313" key="15">
    <source>
        <dbReference type="Proteomes" id="UP000515152"/>
    </source>
</evidence>
<dbReference type="OrthoDB" id="263481at2759"/>
<evidence type="ECO:0000256" key="5">
    <source>
        <dbReference type="ARBA" id="ARBA00022692"/>
    </source>
</evidence>
<evidence type="ECO:0000256" key="4">
    <source>
        <dbReference type="ARBA" id="ARBA00022475"/>
    </source>
</evidence>
<keyword evidence="3" id="KW-0813">Transport</keyword>
<dbReference type="CTD" id="795916"/>
<dbReference type="GO" id="GO:0006914">
    <property type="term" value="P:autophagy"/>
    <property type="evidence" value="ECO:0007669"/>
    <property type="project" value="Ensembl"/>
</dbReference>
<organism evidence="15 16">
    <name type="scientific">Clupea harengus</name>
    <name type="common">Atlantic herring</name>
    <dbReference type="NCBI Taxonomy" id="7950"/>
    <lineage>
        <taxon>Eukaryota</taxon>
        <taxon>Metazoa</taxon>
        <taxon>Chordata</taxon>
        <taxon>Craniata</taxon>
        <taxon>Vertebrata</taxon>
        <taxon>Euteleostomi</taxon>
        <taxon>Actinopterygii</taxon>
        <taxon>Neopterygii</taxon>
        <taxon>Teleostei</taxon>
        <taxon>Clupei</taxon>
        <taxon>Clupeiformes</taxon>
        <taxon>Clupeoidei</taxon>
        <taxon>Clupeidae</taxon>
        <taxon>Clupea</taxon>
    </lineage>
</organism>
<dbReference type="RefSeq" id="XP_031428646.1">
    <property type="nucleotide sequence ID" value="XM_031572786.2"/>
</dbReference>
<evidence type="ECO:0000256" key="3">
    <source>
        <dbReference type="ARBA" id="ARBA00022448"/>
    </source>
</evidence>
<dbReference type="InterPro" id="IPR013122">
    <property type="entry name" value="PKD1_2_channel"/>
</dbReference>
<dbReference type="GO" id="GO:0005770">
    <property type="term" value="C:late endosome"/>
    <property type="evidence" value="ECO:0007669"/>
    <property type="project" value="Ensembl"/>
</dbReference>
<comment type="catalytic activity">
    <reaction evidence="12">
        <text>Ca(2+)(in) = Ca(2+)(out)</text>
        <dbReference type="Rhea" id="RHEA:29671"/>
        <dbReference type="ChEBI" id="CHEBI:29108"/>
    </reaction>
</comment>
<dbReference type="Pfam" id="PF21381">
    <property type="entry name" value="MCLN_ECD"/>
    <property type="match status" value="1"/>
</dbReference>
<keyword evidence="4" id="KW-1003">Cell membrane</keyword>
<evidence type="ECO:0000256" key="10">
    <source>
        <dbReference type="ARBA" id="ARBA00023157"/>
    </source>
</evidence>
<dbReference type="FunFam" id="1.10.287.70:FF:000033">
    <property type="entry name" value="Mucolipin 1"/>
    <property type="match status" value="1"/>
</dbReference>
<dbReference type="Proteomes" id="UP000515152">
    <property type="component" value="Chromosome 1"/>
</dbReference>
<accession>A0A6P8FYR3</accession>
<proteinExistence type="predicted"/>
<evidence type="ECO:0000313" key="16">
    <source>
        <dbReference type="RefSeq" id="XP_031428646.1"/>
    </source>
</evidence>
<keyword evidence="11" id="KW-0407">Ion channel</keyword>
<comment type="subcellular location">
    <subcellularLocation>
        <location evidence="2">Cell membrane</location>
        <topology evidence="2">Multi-pass membrane protein</topology>
    </subcellularLocation>
    <subcellularLocation>
        <location evidence="1">Endosome membrane</location>
        <topology evidence="1">Multi-pass membrane protein</topology>
    </subcellularLocation>
</comment>
<dbReference type="Pfam" id="PF08016">
    <property type="entry name" value="PKD_channel"/>
    <property type="match status" value="1"/>
</dbReference>
<dbReference type="InterPro" id="IPR039031">
    <property type="entry name" value="Mucolipin"/>
</dbReference>
<keyword evidence="15" id="KW-1185">Reference proteome</keyword>
<dbReference type="GO" id="GO:0005765">
    <property type="term" value="C:lysosomal membrane"/>
    <property type="evidence" value="ECO:0007669"/>
    <property type="project" value="TreeGrafter"/>
</dbReference>
<gene>
    <name evidence="16" type="primary">mcoln1b</name>
</gene>
<evidence type="ECO:0000259" key="13">
    <source>
        <dbReference type="Pfam" id="PF08016"/>
    </source>
</evidence>
<evidence type="ECO:0000256" key="7">
    <source>
        <dbReference type="ARBA" id="ARBA00022989"/>
    </source>
</evidence>
<keyword evidence="9" id="KW-0472">Membrane</keyword>
<dbReference type="GO" id="GO:0072345">
    <property type="term" value="F:NAADP-sensitive calcium-release channel activity"/>
    <property type="evidence" value="ECO:0007669"/>
    <property type="project" value="TreeGrafter"/>
</dbReference>